<gene>
    <name evidence="1" type="ORF">BXYJ_LOCUS5913</name>
</gene>
<accession>A0A7I8WLC0</accession>
<dbReference type="OrthoDB" id="41532at2759"/>
<dbReference type="Proteomes" id="UP000659654">
    <property type="component" value="Unassembled WGS sequence"/>
</dbReference>
<evidence type="ECO:0000313" key="1">
    <source>
        <dbReference type="EMBL" id="CAD5219907.1"/>
    </source>
</evidence>
<evidence type="ECO:0000313" key="2">
    <source>
        <dbReference type="Proteomes" id="UP000659654"/>
    </source>
</evidence>
<protein>
    <submittedName>
        <fullName evidence="1">(pine wood nematode) hypothetical protein</fullName>
    </submittedName>
</protein>
<dbReference type="AlphaFoldDB" id="A0A7I8WLC0"/>
<reference evidence="1" key="1">
    <citation type="submission" date="2020-09" db="EMBL/GenBank/DDBJ databases">
        <authorList>
            <person name="Kikuchi T."/>
        </authorList>
    </citation>
    <scope>NUCLEOTIDE SEQUENCE</scope>
    <source>
        <strain evidence="1">Ka4C1</strain>
    </source>
</reference>
<organism evidence="1 2">
    <name type="scientific">Bursaphelenchus xylophilus</name>
    <name type="common">Pinewood nematode worm</name>
    <name type="synonym">Aphelenchoides xylophilus</name>
    <dbReference type="NCBI Taxonomy" id="6326"/>
    <lineage>
        <taxon>Eukaryota</taxon>
        <taxon>Metazoa</taxon>
        <taxon>Ecdysozoa</taxon>
        <taxon>Nematoda</taxon>
        <taxon>Chromadorea</taxon>
        <taxon>Rhabditida</taxon>
        <taxon>Tylenchina</taxon>
        <taxon>Tylenchomorpha</taxon>
        <taxon>Aphelenchoidea</taxon>
        <taxon>Aphelenchoididae</taxon>
        <taxon>Bursaphelenchus</taxon>
    </lineage>
</organism>
<sequence length="289" mass="32295">MLRLSKISRISSSVSVFRHLSTSNSLSRRVLIPEIPLKRMPGKFVSAEIAEPSDFELMKAYSEKNMSHEESLGIALGCDPKAYCEYIMVPAIKRALRFPYTVMIMDGDQIAGFALTSIEVFDKNREVPPLGLDDQGEYVDEVTKDLGIPDGPERIWTGLIQYTTDVAPHFLQKHKKYVVAHDELLSVNKDYNGNGLAKILMAEGIKELARDRICDYYFGNPTHHGTTIAGARVGAPQRWKLPFQDIMIHGRSPMKPEAGNVGIGAIGVHIEPIDKLMKIIEKMTKAKKL</sequence>
<dbReference type="EMBL" id="CAJFCV020000003">
    <property type="protein sequence ID" value="CAG9105532.1"/>
    <property type="molecule type" value="Genomic_DNA"/>
</dbReference>
<dbReference type="EMBL" id="CAJFDI010000003">
    <property type="protein sequence ID" value="CAD5219907.1"/>
    <property type="molecule type" value="Genomic_DNA"/>
</dbReference>
<name>A0A7I8WLC0_BURXY</name>
<keyword evidence="2" id="KW-1185">Reference proteome</keyword>
<dbReference type="Gene3D" id="3.40.630.30">
    <property type="match status" value="1"/>
</dbReference>
<dbReference type="Proteomes" id="UP000582659">
    <property type="component" value="Unassembled WGS sequence"/>
</dbReference>
<dbReference type="SMR" id="A0A7I8WLC0"/>
<comment type="caution">
    <text evidence="1">The sequence shown here is derived from an EMBL/GenBank/DDBJ whole genome shotgun (WGS) entry which is preliminary data.</text>
</comment>
<proteinExistence type="predicted"/>